<sequence length="161" mass="18255">MKYLKKTTNYCLHYKRYPSVLEGYSDAGWNTLLDDSKSTTDYIFTMGGGAITWISKKQHIISQSTMEAELISLASASEKASWLKDLLSEMTLGKKPNPSILIHCDSIACIGRTRNKYYNGKLRSIRRKHSTLRSYLTNGTINMDYVRSNENLADPLTKTLS</sequence>
<gene>
    <name evidence="1" type="ORF">Pint_05298</name>
</gene>
<dbReference type="Proteomes" id="UP001163603">
    <property type="component" value="Chromosome 3"/>
</dbReference>
<protein>
    <submittedName>
        <fullName evidence="1">Uncharacterized protein</fullName>
    </submittedName>
</protein>
<proteinExistence type="predicted"/>
<keyword evidence="2" id="KW-1185">Reference proteome</keyword>
<reference evidence="2" key="1">
    <citation type="journal article" date="2023" name="G3 (Bethesda)">
        <title>Genome assembly and association tests identify interacting loci associated with vigor, precocity, and sex in interspecific pistachio rootstocks.</title>
        <authorList>
            <person name="Palmer W."/>
            <person name="Jacygrad E."/>
            <person name="Sagayaradj S."/>
            <person name="Cavanaugh K."/>
            <person name="Han R."/>
            <person name="Bertier L."/>
            <person name="Beede B."/>
            <person name="Kafkas S."/>
            <person name="Golino D."/>
            <person name="Preece J."/>
            <person name="Michelmore R."/>
        </authorList>
    </citation>
    <scope>NUCLEOTIDE SEQUENCE [LARGE SCALE GENOMIC DNA]</scope>
</reference>
<evidence type="ECO:0000313" key="2">
    <source>
        <dbReference type="Proteomes" id="UP001163603"/>
    </source>
</evidence>
<evidence type="ECO:0000313" key="1">
    <source>
        <dbReference type="EMBL" id="KAJ0045272.1"/>
    </source>
</evidence>
<dbReference type="EMBL" id="CM047738">
    <property type="protein sequence ID" value="KAJ0045272.1"/>
    <property type="molecule type" value="Genomic_DNA"/>
</dbReference>
<comment type="caution">
    <text evidence="1">The sequence shown here is derived from an EMBL/GenBank/DDBJ whole genome shotgun (WGS) entry which is preliminary data.</text>
</comment>
<accession>A0ACC0Z1V1</accession>
<organism evidence="1 2">
    <name type="scientific">Pistacia integerrima</name>
    <dbReference type="NCBI Taxonomy" id="434235"/>
    <lineage>
        <taxon>Eukaryota</taxon>
        <taxon>Viridiplantae</taxon>
        <taxon>Streptophyta</taxon>
        <taxon>Embryophyta</taxon>
        <taxon>Tracheophyta</taxon>
        <taxon>Spermatophyta</taxon>
        <taxon>Magnoliopsida</taxon>
        <taxon>eudicotyledons</taxon>
        <taxon>Gunneridae</taxon>
        <taxon>Pentapetalae</taxon>
        <taxon>rosids</taxon>
        <taxon>malvids</taxon>
        <taxon>Sapindales</taxon>
        <taxon>Anacardiaceae</taxon>
        <taxon>Pistacia</taxon>
    </lineage>
</organism>
<name>A0ACC0Z1V1_9ROSI</name>